<reference evidence="2" key="2">
    <citation type="submission" date="2024-04" db="EMBL/GenBank/DDBJ databases">
        <authorList>
            <person name="Chen Y."/>
            <person name="Shah S."/>
            <person name="Dougan E. K."/>
            <person name="Thang M."/>
            <person name="Chan C."/>
        </authorList>
    </citation>
    <scope>NUCLEOTIDE SEQUENCE [LARGE SCALE GENOMIC DNA]</scope>
</reference>
<protein>
    <submittedName>
        <fullName evidence="1">Uncharacterized protein</fullName>
    </submittedName>
</protein>
<keyword evidence="3" id="KW-1185">Reference proteome</keyword>
<dbReference type="EMBL" id="CAMXCT030000192">
    <property type="protein sequence ID" value="CAL4762574.1"/>
    <property type="molecule type" value="Genomic_DNA"/>
</dbReference>
<dbReference type="EMBL" id="CAMXCT020000192">
    <property type="protein sequence ID" value="CAL1128637.1"/>
    <property type="molecule type" value="Genomic_DNA"/>
</dbReference>
<gene>
    <name evidence="1" type="ORF">C1SCF055_LOCUS3605</name>
</gene>
<evidence type="ECO:0000313" key="1">
    <source>
        <dbReference type="EMBL" id="CAI3975262.1"/>
    </source>
</evidence>
<name>A0A9P1FIK2_9DINO</name>
<accession>A0A9P1FIK2</accession>
<proteinExistence type="predicted"/>
<comment type="caution">
    <text evidence="1">The sequence shown here is derived from an EMBL/GenBank/DDBJ whole genome shotgun (WGS) entry which is preliminary data.</text>
</comment>
<sequence>MAEEEPQAQKFSPKKRKVLAASVGPVVNFRVDFYAEKGSLFYRQFEEDLLYTVTVATTLRRPNPLFQAAEMFVKFIQEAAPDGYSRSVEELGVEGQMVLKAPKTAPYPVTLFVGGGVDNVAAGLYLMECFLRWRFNLADCKNVVQLPQVRVATSSTDAAVHQAIQSWIESAGDFVRGTVEECAKDLSLIAPPGFAHAQISVVDNATDREHLQLKLVGAGSAIAAALTGWSGEWKLNGAPCEPFAEGSQYERVSSKRSRSQRQVVMAELKTFRAATTVLGLEDVEKRVREWLQ</sequence>
<reference evidence="1" key="1">
    <citation type="submission" date="2022-10" db="EMBL/GenBank/DDBJ databases">
        <authorList>
            <person name="Chen Y."/>
            <person name="Dougan E. K."/>
            <person name="Chan C."/>
            <person name="Rhodes N."/>
            <person name="Thang M."/>
        </authorList>
    </citation>
    <scope>NUCLEOTIDE SEQUENCE</scope>
</reference>
<dbReference type="AlphaFoldDB" id="A0A9P1FIK2"/>
<evidence type="ECO:0000313" key="3">
    <source>
        <dbReference type="Proteomes" id="UP001152797"/>
    </source>
</evidence>
<dbReference type="Proteomes" id="UP001152797">
    <property type="component" value="Unassembled WGS sequence"/>
</dbReference>
<dbReference type="EMBL" id="CAMXCT010000192">
    <property type="protein sequence ID" value="CAI3975262.1"/>
    <property type="molecule type" value="Genomic_DNA"/>
</dbReference>
<organism evidence="1">
    <name type="scientific">Cladocopium goreaui</name>
    <dbReference type="NCBI Taxonomy" id="2562237"/>
    <lineage>
        <taxon>Eukaryota</taxon>
        <taxon>Sar</taxon>
        <taxon>Alveolata</taxon>
        <taxon>Dinophyceae</taxon>
        <taxon>Suessiales</taxon>
        <taxon>Symbiodiniaceae</taxon>
        <taxon>Cladocopium</taxon>
    </lineage>
</organism>
<evidence type="ECO:0000313" key="2">
    <source>
        <dbReference type="EMBL" id="CAL1128637.1"/>
    </source>
</evidence>